<gene>
    <name evidence="2" type="ORF">ACED38_05390</name>
</gene>
<evidence type="ECO:0000256" key="1">
    <source>
        <dbReference type="SAM" id="MobiDB-lite"/>
    </source>
</evidence>
<evidence type="ECO:0000313" key="3">
    <source>
        <dbReference type="Proteomes" id="UP001569153"/>
    </source>
</evidence>
<protein>
    <submittedName>
        <fullName evidence="2">Uncharacterized protein</fullName>
    </submittedName>
</protein>
<dbReference type="RefSeq" id="WP_371729884.1">
    <property type="nucleotide sequence ID" value="NZ_JBGOOT010000003.1"/>
</dbReference>
<feature type="compositionally biased region" description="Polar residues" evidence="1">
    <location>
        <begin position="1"/>
        <end position="17"/>
    </location>
</feature>
<comment type="caution">
    <text evidence="2">The sequence shown here is derived from an EMBL/GenBank/DDBJ whole genome shotgun (WGS) entry which is preliminary data.</text>
</comment>
<sequence length="49" mass="5603">MAEQNTQRFGQLFTSSDNESKPKETLSLPVWKDIDLTFKDIFVVSVVVN</sequence>
<evidence type="ECO:0000313" key="2">
    <source>
        <dbReference type="EMBL" id="MEZ8194322.1"/>
    </source>
</evidence>
<dbReference type="EMBL" id="JBGOOT010000003">
    <property type="protein sequence ID" value="MEZ8194322.1"/>
    <property type="molecule type" value="Genomic_DNA"/>
</dbReference>
<organism evidence="2 3">
    <name type="scientific">Vibrio cortegadensis</name>
    <dbReference type="NCBI Taxonomy" id="1328770"/>
    <lineage>
        <taxon>Bacteria</taxon>
        <taxon>Pseudomonadati</taxon>
        <taxon>Pseudomonadota</taxon>
        <taxon>Gammaproteobacteria</taxon>
        <taxon>Vibrionales</taxon>
        <taxon>Vibrionaceae</taxon>
        <taxon>Vibrio</taxon>
    </lineage>
</organism>
<proteinExistence type="predicted"/>
<name>A0ABV4M473_9VIBR</name>
<accession>A0ABV4M473</accession>
<feature type="region of interest" description="Disordered" evidence="1">
    <location>
        <begin position="1"/>
        <end position="24"/>
    </location>
</feature>
<keyword evidence="3" id="KW-1185">Reference proteome</keyword>
<dbReference type="Proteomes" id="UP001569153">
    <property type="component" value="Unassembled WGS sequence"/>
</dbReference>
<reference evidence="2 3" key="1">
    <citation type="submission" date="2024-06" db="EMBL/GenBank/DDBJ databases">
        <authorList>
            <person name="Steensen K."/>
            <person name="Seneca J."/>
            <person name="Bartlau N."/>
            <person name="Yu A.X."/>
            <person name="Polz M.F."/>
        </authorList>
    </citation>
    <scope>NUCLEOTIDE SEQUENCE [LARGE SCALE GENOMIC DNA]</scope>
    <source>
        <strain evidence="2 3">FF146</strain>
    </source>
</reference>